<reference evidence="4" key="1">
    <citation type="journal article" date="2019" name="Int. J. Syst. Evol. Microbiol.">
        <title>The Global Catalogue of Microorganisms (GCM) 10K type strain sequencing project: providing services to taxonomists for standard genome sequencing and annotation.</title>
        <authorList>
            <consortium name="The Broad Institute Genomics Platform"/>
            <consortium name="The Broad Institute Genome Sequencing Center for Infectious Disease"/>
            <person name="Wu L."/>
            <person name="Ma J."/>
        </authorList>
    </citation>
    <scope>NUCLEOTIDE SEQUENCE [LARGE SCALE GENOMIC DNA]</scope>
    <source>
        <strain evidence="4">NBRC 112299</strain>
    </source>
</reference>
<accession>A0ABQ6IJ84</accession>
<evidence type="ECO:0000256" key="1">
    <source>
        <dbReference type="SAM" id="MobiDB-lite"/>
    </source>
</evidence>
<dbReference type="InterPro" id="IPR024590">
    <property type="entry name" value="HrpA_C"/>
</dbReference>
<dbReference type="Proteomes" id="UP001157125">
    <property type="component" value="Unassembled WGS sequence"/>
</dbReference>
<gene>
    <name evidence="3" type="ORF">GCM10025876_33870</name>
</gene>
<feature type="region of interest" description="Disordered" evidence="1">
    <location>
        <begin position="250"/>
        <end position="292"/>
    </location>
</feature>
<feature type="domain" description="RNA helicase HrpA C-terminal" evidence="2">
    <location>
        <begin position="2"/>
        <end position="594"/>
    </location>
</feature>
<evidence type="ECO:0000313" key="3">
    <source>
        <dbReference type="EMBL" id="GMA37183.1"/>
    </source>
</evidence>
<sequence>MLAEAEELEARTRSRGLIVDEDTLYDFYDERVPESIVSQRHFDRWWDRERRRQPGLLTFSLGDVAPEHEELDLAAFPDVWPQGDLTLPLTYQLSPGSEADGVTVHIPVAVLARVVPDGFDWMVPGMAAELATATIRALPKTVRRLLVPAPDAARDVVAWLAQHTPQWEDVARAGDMAEPYREAFTRAVRSLRDVEIPADAWDGHEERLPAHLRVTFRVEDGREVLGDSTSLLTLQRRLAPAAQAAVSAAVGTPAGVRPRSSAPQSRAGGVGGTASPQANHLGGPGGGDTVVRTTGLEQDGLATWPILAGSPAAASDTDTIPAEVTVQAGSATVRGYPALAVEGGDVSLRVLAHADAVPASHAAGVAALLLGECAFATKRVTTRWSPAQTMALAASPYRTTDALVTDLHRAAIARLTGADDLASIRDRVAYEVLRDRIRAVLEDEVLAVAGVVADALAAHRDLDVAIGRANSLALLTTLADLRAVAGGLVYEGFVAATPADRLPHLTRYLTALTHRLDKAASNPHQDAVLAGQVRDVADVVDQARAAYAAGRPDREREAQLQRARWLVEELRVSLFAQKAGTSEPVSAKRILKELG</sequence>
<keyword evidence="4" id="KW-1185">Reference proteome</keyword>
<dbReference type="Pfam" id="PF11898">
    <property type="entry name" value="DUF3418"/>
    <property type="match status" value="1"/>
</dbReference>
<comment type="caution">
    <text evidence="3">The sequence shown here is derived from an EMBL/GenBank/DDBJ whole genome shotgun (WGS) entry which is preliminary data.</text>
</comment>
<proteinExistence type="predicted"/>
<dbReference type="EMBL" id="BSUN01000001">
    <property type="protein sequence ID" value="GMA37183.1"/>
    <property type="molecule type" value="Genomic_DNA"/>
</dbReference>
<evidence type="ECO:0000313" key="4">
    <source>
        <dbReference type="Proteomes" id="UP001157125"/>
    </source>
</evidence>
<organism evidence="3 4">
    <name type="scientific">Demequina litorisediminis</name>
    <dbReference type="NCBI Taxonomy" id="1849022"/>
    <lineage>
        <taxon>Bacteria</taxon>
        <taxon>Bacillati</taxon>
        <taxon>Actinomycetota</taxon>
        <taxon>Actinomycetes</taxon>
        <taxon>Micrococcales</taxon>
        <taxon>Demequinaceae</taxon>
        <taxon>Demequina</taxon>
    </lineage>
</organism>
<evidence type="ECO:0000259" key="2">
    <source>
        <dbReference type="Pfam" id="PF11898"/>
    </source>
</evidence>
<name>A0ABQ6IJ84_9MICO</name>
<protein>
    <recommendedName>
        <fullName evidence="2">RNA helicase HrpA C-terminal domain-containing protein</fullName>
    </recommendedName>
</protein>